<reference evidence="1" key="1">
    <citation type="submission" date="2018-02" db="EMBL/GenBank/DDBJ databases">
        <title>Rhizophora mucronata_Transcriptome.</title>
        <authorList>
            <person name="Meera S.P."/>
            <person name="Sreeshan A."/>
            <person name="Augustine A."/>
        </authorList>
    </citation>
    <scope>NUCLEOTIDE SEQUENCE</scope>
    <source>
        <tissue evidence="1">Leaf</tissue>
    </source>
</reference>
<organism evidence="1">
    <name type="scientific">Rhizophora mucronata</name>
    <name type="common">Asiatic mangrove</name>
    <dbReference type="NCBI Taxonomy" id="61149"/>
    <lineage>
        <taxon>Eukaryota</taxon>
        <taxon>Viridiplantae</taxon>
        <taxon>Streptophyta</taxon>
        <taxon>Embryophyta</taxon>
        <taxon>Tracheophyta</taxon>
        <taxon>Spermatophyta</taxon>
        <taxon>Magnoliopsida</taxon>
        <taxon>eudicotyledons</taxon>
        <taxon>Gunneridae</taxon>
        <taxon>Pentapetalae</taxon>
        <taxon>rosids</taxon>
        <taxon>fabids</taxon>
        <taxon>Malpighiales</taxon>
        <taxon>Rhizophoraceae</taxon>
        <taxon>Rhizophora</taxon>
    </lineage>
</organism>
<proteinExistence type="predicted"/>
<sequence>MIAVTPLHSSISSIMDNAKQKLRHISTFNIGISISCTILFCIL</sequence>
<dbReference type="EMBL" id="GGEC01071451">
    <property type="protein sequence ID" value="MBX51935.1"/>
    <property type="molecule type" value="Transcribed_RNA"/>
</dbReference>
<dbReference type="AlphaFoldDB" id="A0A2P2PB20"/>
<accession>A0A2P2PB20</accession>
<name>A0A2P2PB20_RHIMU</name>
<protein>
    <submittedName>
        <fullName evidence="1">Uncharacterized protein</fullName>
    </submittedName>
</protein>
<evidence type="ECO:0000313" key="1">
    <source>
        <dbReference type="EMBL" id="MBX51935.1"/>
    </source>
</evidence>